<feature type="compositionally biased region" description="Polar residues" evidence="1">
    <location>
        <begin position="72"/>
        <end position="82"/>
    </location>
</feature>
<keyword evidence="3" id="KW-1185">Reference proteome</keyword>
<organism evidence="2 3">
    <name type="scientific">Trichostrongylus colubriformis</name>
    <name type="common">Black scour worm</name>
    <dbReference type="NCBI Taxonomy" id="6319"/>
    <lineage>
        <taxon>Eukaryota</taxon>
        <taxon>Metazoa</taxon>
        <taxon>Ecdysozoa</taxon>
        <taxon>Nematoda</taxon>
        <taxon>Chromadorea</taxon>
        <taxon>Rhabditida</taxon>
        <taxon>Rhabditina</taxon>
        <taxon>Rhabditomorpha</taxon>
        <taxon>Strongyloidea</taxon>
        <taxon>Trichostrongylidae</taxon>
        <taxon>Trichostrongylus</taxon>
    </lineage>
</organism>
<dbReference type="Gene3D" id="3.40.50.10190">
    <property type="entry name" value="BRCT domain"/>
    <property type="match status" value="1"/>
</dbReference>
<proteinExistence type="predicted"/>
<name>A0AAN8IEP1_TRICO</name>
<feature type="region of interest" description="Disordered" evidence="1">
    <location>
        <begin position="46"/>
        <end position="82"/>
    </location>
</feature>
<accession>A0AAN8IEP1</accession>
<feature type="non-terminal residue" evidence="2">
    <location>
        <position position="1"/>
    </location>
</feature>
<evidence type="ECO:0000313" key="2">
    <source>
        <dbReference type="EMBL" id="KAK5970486.1"/>
    </source>
</evidence>
<dbReference type="AlphaFoldDB" id="A0AAN8IEP1"/>
<sequence length="82" mass="9221">ISCECDLRMVQYLLECNFPVYNTDMVLIALIRQELEPNPLYRVSTASLARPAPPPSSQPQTTPGAPNFRPMPSQQQPHRVKA</sequence>
<dbReference type="InterPro" id="IPR036420">
    <property type="entry name" value="BRCT_dom_sf"/>
</dbReference>
<dbReference type="EMBL" id="WIXE01018926">
    <property type="protein sequence ID" value="KAK5970486.1"/>
    <property type="molecule type" value="Genomic_DNA"/>
</dbReference>
<evidence type="ECO:0000313" key="3">
    <source>
        <dbReference type="Proteomes" id="UP001331761"/>
    </source>
</evidence>
<comment type="caution">
    <text evidence="2">The sequence shown here is derived from an EMBL/GenBank/DDBJ whole genome shotgun (WGS) entry which is preliminary data.</text>
</comment>
<dbReference type="Proteomes" id="UP001331761">
    <property type="component" value="Unassembled WGS sequence"/>
</dbReference>
<evidence type="ECO:0000256" key="1">
    <source>
        <dbReference type="SAM" id="MobiDB-lite"/>
    </source>
</evidence>
<gene>
    <name evidence="2" type="ORF">GCK32_021620</name>
</gene>
<reference evidence="2 3" key="1">
    <citation type="submission" date="2019-10" db="EMBL/GenBank/DDBJ databases">
        <title>Assembly and Annotation for the nematode Trichostrongylus colubriformis.</title>
        <authorList>
            <person name="Martin J."/>
        </authorList>
    </citation>
    <scope>NUCLEOTIDE SEQUENCE [LARGE SCALE GENOMIC DNA]</scope>
    <source>
        <strain evidence="2">G859</strain>
        <tissue evidence="2">Whole worm</tissue>
    </source>
</reference>
<protein>
    <submittedName>
        <fullName evidence="2">Uncharacterized protein</fullName>
    </submittedName>
</protein>